<dbReference type="EMBL" id="JADKPV010000001">
    <property type="protein sequence ID" value="MBF4499747.1"/>
    <property type="molecule type" value="Genomic_DNA"/>
</dbReference>
<gene>
    <name evidence="1" type="ORF">IRY55_00110</name>
</gene>
<keyword evidence="2" id="KW-1185">Reference proteome</keyword>
<accession>A0A8J7KAQ8</accession>
<evidence type="ECO:0000313" key="1">
    <source>
        <dbReference type="EMBL" id="MBF4499747.1"/>
    </source>
</evidence>
<organism evidence="1 2">
    <name type="scientific">Savagea serpentis</name>
    <dbReference type="NCBI Taxonomy" id="2785297"/>
    <lineage>
        <taxon>Bacteria</taxon>
        <taxon>Bacillati</taxon>
        <taxon>Bacillota</taxon>
        <taxon>Bacilli</taxon>
        <taxon>Bacillales</taxon>
        <taxon>Caryophanaceae</taxon>
        <taxon>Savagea</taxon>
    </lineage>
</organism>
<evidence type="ECO:0000313" key="2">
    <source>
        <dbReference type="Proteomes" id="UP000622653"/>
    </source>
</evidence>
<dbReference type="RefSeq" id="WP_194561235.1">
    <property type="nucleotide sequence ID" value="NZ_JADKPV010000001.1"/>
</dbReference>
<name>A0A8J7KAQ8_9BACL</name>
<protein>
    <submittedName>
        <fullName evidence="1">Uncharacterized protein</fullName>
    </submittedName>
</protein>
<reference evidence="1" key="1">
    <citation type="submission" date="2020-11" db="EMBL/GenBank/DDBJ databases">
        <title>Multidrug resistant novel bacterium Savagea serpentis sp. nov., isolated from the scats of a vine snake (Ahaetulla nasuta).</title>
        <authorList>
            <person name="Venkata Ramana V."/>
            <person name="Vikas Patil S."/>
            <person name="Yogita Lugani V."/>
        </authorList>
    </citation>
    <scope>NUCLEOTIDE SEQUENCE</scope>
    <source>
        <strain evidence="1">SN6</strain>
    </source>
</reference>
<proteinExistence type="predicted"/>
<dbReference type="AlphaFoldDB" id="A0A8J7KAQ8"/>
<comment type="caution">
    <text evidence="1">The sequence shown here is derived from an EMBL/GenBank/DDBJ whole genome shotgun (WGS) entry which is preliminary data.</text>
</comment>
<dbReference type="Proteomes" id="UP000622653">
    <property type="component" value="Unassembled WGS sequence"/>
</dbReference>
<sequence>MSEKLESTSKKTTNDALEKVAKEKVENPAIIKQKERKNVKLYEDAFNQLAAYSGMKRMTRDEAILDLIQIAVDNMVDSEKNVFEFMMKQQEADNK</sequence>